<evidence type="ECO:0000259" key="6">
    <source>
        <dbReference type="PROSITE" id="PS50975"/>
    </source>
</evidence>
<evidence type="ECO:0000256" key="1">
    <source>
        <dbReference type="ARBA" id="ARBA00001946"/>
    </source>
</evidence>
<dbReference type="InterPro" id="IPR003806">
    <property type="entry name" value="ATP-grasp_PylC-type"/>
</dbReference>
<dbReference type="GO" id="GO:0005524">
    <property type="term" value="F:ATP binding"/>
    <property type="evidence" value="ECO:0007669"/>
    <property type="project" value="UniProtKB-UniRule"/>
</dbReference>
<protein>
    <submittedName>
        <fullName evidence="7">HAD hydrolase-like protein</fullName>
    </submittedName>
</protein>
<dbReference type="InterPro" id="IPR006439">
    <property type="entry name" value="HAD-SF_hydro_IA"/>
</dbReference>
<keyword evidence="5" id="KW-0067">ATP-binding</keyword>
<dbReference type="Gene3D" id="3.30.1490.20">
    <property type="entry name" value="ATP-grasp fold, A domain"/>
    <property type="match status" value="1"/>
</dbReference>
<dbReference type="InterPro" id="IPR041492">
    <property type="entry name" value="HAD_2"/>
</dbReference>
<keyword evidence="3 7" id="KW-0378">Hydrolase</keyword>
<dbReference type="InterPro" id="IPR013815">
    <property type="entry name" value="ATP_grasp_subdomain_1"/>
</dbReference>
<organism evidence="7 8">
    <name type="scientific">Sporofaciens musculi</name>
    <dbReference type="NCBI Taxonomy" id="2681861"/>
    <lineage>
        <taxon>Bacteria</taxon>
        <taxon>Bacillati</taxon>
        <taxon>Bacillota</taxon>
        <taxon>Clostridia</taxon>
        <taxon>Lachnospirales</taxon>
        <taxon>Lachnospiraceae</taxon>
        <taxon>Sporofaciens</taxon>
    </lineage>
</organism>
<feature type="domain" description="ATP-grasp" evidence="6">
    <location>
        <begin position="109"/>
        <end position="290"/>
    </location>
</feature>
<evidence type="ECO:0000256" key="2">
    <source>
        <dbReference type="ARBA" id="ARBA00022723"/>
    </source>
</evidence>
<gene>
    <name evidence="7" type="ORF">GN277_11445</name>
</gene>
<dbReference type="PROSITE" id="PS50975">
    <property type="entry name" value="ATP_GRASP"/>
    <property type="match status" value="1"/>
</dbReference>
<dbReference type="RefSeq" id="WP_159751151.1">
    <property type="nucleotide sequence ID" value="NZ_CASSPE010000120.1"/>
</dbReference>
<evidence type="ECO:0000256" key="5">
    <source>
        <dbReference type="PROSITE-ProRule" id="PRU00409"/>
    </source>
</evidence>
<dbReference type="EMBL" id="WUQX01000001">
    <property type="protein sequence ID" value="MXP75975.1"/>
    <property type="molecule type" value="Genomic_DNA"/>
</dbReference>
<reference evidence="7 8" key="1">
    <citation type="submission" date="2019-12" db="EMBL/GenBank/DDBJ databases">
        <title>Sporaefaciens musculi gen. nov., sp. nov., a novel bacterium isolated from the caecum of an obese mouse.</title>
        <authorList>
            <person name="Rasmussen T.S."/>
            <person name="Streidl T."/>
            <person name="Hitch T.C.A."/>
            <person name="Wortmann E."/>
            <person name="Deptula P."/>
            <person name="Hansen M."/>
            <person name="Nielsen D.S."/>
            <person name="Clavel T."/>
            <person name="Vogensen F.K."/>
        </authorList>
    </citation>
    <scope>NUCLEOTIDE SEQUENCE [LARGE SCALE GENOMIC DNA]</scope>
    <source>
        <strain evidence="7 8">WCA-9-b2</strain>
    </source>
</reference>
<keyword evidence="5" id="KW-0547">Nucleotide-binding</keyword>
<dbReference type="SUPFAM" id="SSF56784">
    <property type="entry name" value="HAD-like"/>
    <property type="match status" value="1"/>
</dbReference>
<dbReference type="Pfam" id="PF13419">
    <property type="entry name" value="HAD_2"/>
    <property type="match status" value="1"/>
</dbReference>
<dbReference type="SFLD" id="SFLDG01129">
    <property type="entry name" value="C1.5:_HAD__Beta-PGM__Phosphata"/>
    <property type="match status" value="1"/>
</dbReference>
<dbReference type="SFLD" id="SFLDS00003">
    <property type="entry name" value="Haloacid_Dehalogenase"/>
    <property type="match status" value="1"/>
</dbReference>
<evidence type="ECO:0000313" key="7">
    <source>
        <dbReference type="EMBL" id="MXP75975.1"/>
    </source>
</evidence>
<dbReference type="GO" id="GO:0044281">
    <property type="term" value="P:small molecule metabolic process"/>
    <property type="evidence" value="ECO:0007669"/>
    <property type="project" value="UniProtKB-ARBA"/>
</dbReference>
<dbReference type="Pfam" id="PF21360">
    <property type="entry name" value="PylC-like_N"/>
    <property type="match status" value="1"/>
</dbReference>
<evidence type="ECO:0000256" key="3">
    <source>
        <dbReference type="ARBA" id="ARBA00022801"/>
    </source>
</evidence>
<proteinExistence type="predicted"/>
<dbReference type="PANTHER" id="PTHR46470:SF2">
    <property type="entry name" value="GLYCERALDEHYDE 3-PHOSPHATE PHOSPHATASE"/>
    <property type="match status" value="1"/>
</dbReference>
<comment type="cofactor">
    <cofactor evidence="1">
        <name>Mg(2+)</name>
        <dbReference type="ChEBI" id="CHEBI:18420"/>
    </cofactor>
</comment>
<dbReference type="PANTHER" id="PTHR46470">
    <property type="entry name" value="N-ACYLNEURAMINATE-9-PHOSPHATASE"/>
    <property type="match status" value="1"/>
</dbReference>
<keyword evidence="4" id="KW-0460">Magnesium</keyword>
<dbReference type="Proteomes" id="UP000460412">
    <property type="component" value="Unassembled WGS sequence"/>
</dbReference>
<dbReference type="InterPro" id="IPR011761">
    <property type="entry name" value="ATP-grasp"/>
</dbReference>
<keyword evidence="2" id="KW-0479">Metal-binding</keyword>
<comment type="caution">
    <text evidence="7">The sequence shown here is derived from an EMBL/GenBank/DDBJ whole genome shotgun (WGS) entry which is preliminary data.</text>
</comment>
<sequence length="528" mass="60089">MKKILFTGVGRRIELLQAFRNAALVLNKDLKIYGADMTGTAPALAYCDYTRKVTAMTEPGYIDNLLRICKEDRIALLIPTIDTDLLILSENKDLFEEAGTQVMISSADKIRICRDKTQTSQFFSDCGLKAPMPVNEWKKYQAGYPAFIKERDGSSSINAFKVMNVRELEIFAAQIKDYIVQPFVEGREYTIDIFCDWKGEPISIVPRERIQVRAGEVLKTQICMDEKMIAEANMICKAFRPCGAITVQLIRDNHTGEDYFIEINPRFGGGAPLSMKAGARSPEAVLKMLDGEKTEYYKKIEDKAIYSRFDQSVCITEEQSKVKGIIFDLDDTLYSEKEYVKSGYRAVAEYLGNLSYAECLWEYYESGLPPIDELLKTLKREDEKESVLNVYRTHKPDIHLYEGVVELLTKLNQKGIKTGIITDGRPEGQKMKIAGLGLGKLVNDIIITDELGGIQFRKPCDIAFRIMQTRWRLPAGQIVYVGDNFAKDFQAPRQLGMKSIYFKNIDGLYPRHQSAQWTINNINELKFL</sequence>
<dbReference type="InterPro" id="IPR048764">
    <property type="entry name" value="PylC_N"/>
</dbReference>
<dbReference type="InterPro" id="IPR051400">
    <property type="entry name" value="HAD-like_hydrolase"/>
</dbReference>
<evidence type="ECO:0000256" key="4">
    <source>
        <dbReference type="ARBA" id="ARBA00022842"/>
    </source>
</evidence>
<dbReference type="InterPro" id="IPR036412">
    <property type="entry name" value="HAD-like_sf"/>
</dbReference>
<dbReference type="InterPro" id="IPR023214">
    <property type="entry name" value="HAD_sf"/>
</dbReference>
<dbReference type="PRINTS" id="PR00413">
    <property type="entry name" value="HADHALOGNASE"/>
</dbReference>
<dbReference type="GO" id="GO:0016791">
    <property type="term" value="F:phosphatase activity"/>
    <property type="evidence" value="ECO:0007669"/>
    <property type="project" value="TreeGrafter"/>
</dbReference>
<name>A0A7X3MGF0_9FIRM</name>
<dbReference type="Gene3D" id="3.30.470.20">
    <property type="entry name" value="ATP-grasp fold, B domain"/>
    <property type="match status" value="1"/>
</dbReference>
<evidence type="ECO:0000313" key="8">
    <source>
        <dbReference type="Proteomes" id="UP000460412"/>
    </source>
</evidence>
<dbReference type="Gene3D" id="3.40.50.1000">
    <property type="entry name" value="HAD superfamily/HAD-like"/>
    <property type="match status" value="1"/>
</dbReference>
<accession>A0A7X3MGF0</accession>
<dbReference type="Gene3D" id="3.40.50.20">
    <property type="match status" value="1"/>
</dbReference>
<dbReference type="GO" id="GO:0046872">
    <property type="term" value="F:metal ion binding"/>
    <property type="evidence" value="ECO:0007669"/>
    <property type="project" value="UniProtKB-KW"/>
</dbReference>
<keyword evidence="8" id="KW-1185">Reference proteome</keyword>
<dbReference type="Gene3D" id="1.10.150.520">
    <property type="match status" value="1"/>
</dbReference>
<dbReference type="AlphaFoldDB" id="A0A7X3MGF0"/>
<dbReference type="Pfam" id="PF02655">
    <property type="entry name" value="ATP-grasp_3"/>
    <property type="match status" value="1"/>
</dbReference>
<dbReference type="SUPFAM" id="SSF56059">
    <property type="entry name" value="Glutathione synthetase ATP-binding domain-like"/>
    <property type="match status" value="1"/>
</dbReference>